<dbReference type="PANTHER" id="PTHR30489:SF0">
    <property type="entry name" value="LIPOPROTEIN-RELEASING SYSTEM TRANSMEMBRANE PROTEIN LOLE"/>
    <property type="match status" value="1"/>
</dbReference>
<organism evidence="3">
    <name type="scientific">uncultured Aquificaceae bacterium</name>
    <dbReference type="NCBI Taxonomy" id="374108"/>
    <lineage>
        <taxon>Bacteria</taxon>
        <taxon>Pseudomonadati</taxon>
        <taxon>Aquificota</taxon>
        <taxon>Aquificia</taxon>
        <taxon>Aquificales</taxon>
        <taxon>Aquificaceae</taxon>
        <taxon>environmental samples</taxon>
    </lineage>
</organism>
<dbReference type="Pfam" id="PF12704">
    <property type="entry name" value="MacB_PCD"/>
    <property type="match status" value="1"/>
</dbReference>
<protein>
    <submittedName>
        <fullName evidence="3">Putative lipoprotein releasing system, transmembrane protein, LolC/E family</fullName>
    </submittedName>
</protein>
<accession>A0A146JCH7</accession>
<dbReference type="GO" id="GO:0098797">
    <property type="term" value="C:plasma membrane protein complex"/>
    <property type="evidence" value="ECO:0007669"/>
    <property type="project" value="TreeGrafter"/>
</dbReference>
<reference evidence="3" key="1">
    <citation type="journal article" date="2016" name="Microbes Environ.">
        <title>In Situ Gene Expression Responsible for Sulfide Oxidation and CO2 Fixation of an Uncultured Large Sausage-Shaped Aquificae Bacterium in a Sulfidic Hot Spring.</title>
        <authorList>
            <person name="Tamazawa S."/>
            <person name="Yamamoto K."/>
            <person name="Takasaki K."/>
            <person name="Mitani Y."/>
            <person name="Hanada S."/>
            <person name="Kamagata Y."/>
            <person name="Tamaki H."/>
        </authorList>
    </citation>
    <scope>NUCLEOTIDE SEQUENCE</scope>
</reference>
<keyword evidence="1 3" id="KW-0812">Transmembrane</keyword>
<keyword evidence="3" id="KW-0449">Lipoprotein</keyword>
<proteinExistence type="predicted"/>
<keyword evidence="1" id="KW-0472">Membrane</keyword>
<dbReference type="EMBL" id="LC145207">
    <property type="protein sequence ID" value="BAU79864.1"/>
    <property type="molecule type" value="Genomic_DNA"/>
</dbReference>
<evidence type="ECO:0000256" key="1">
    <source>
        <dbReference type="SAM" id="Phobius"/>
    </source>
</evidence>
<sequence length="163" mass="18408">MKIPLYLKISLRYLLSIKSNLLSFMTVISVVGITLGVAALIVTLSVMSGFMFGLKSKLLETAPHIMILKAEDKFYINEDIVNTLKRFPEVVDYEPFVYTQGILSKDSQVLPVYVRGIDPEKDLKFMNIKDKLILGEYNPSENCVVLRKDLAVMLSATRSDQLN</sequence>
<keyword evidence="1" id="KW-1133">Transmembrane helix</keyword>
<evidence type="ECO:0000313" key="3">
    <source>
        <dbReference type="EMBL" id="BAU79864.1"/>
    </source>
</evidence>
<evidence type="ECO:0000259" key="2">
    <source>
        <dbReference type="Pfam" id="PF12704"/>
    </source>
</evidence>
<name>A0A146JCH7_9AQUI</name>
<dbReference type="AlphaFoldDB" id="A0A146JCH7"/>
<dbReference type="GO" id="GO:0044874">
    <property type="term" value="P:lipoprotein localization to outer membrane"/>
    <property type="evidence" value="ECO:0007669"/>
    <property type="project" value="TreeGrafter"/>
</dbReference>
<dbReference type="InterPro" id="IPR051447">
    <property type="entry name" value="Lipoprotein-release_system"/>
</dbReference>
<feature type="domain" description="MacB-like periplasmic core" evidence="2">
    <location>
        <begin position="26"/>
        <end position="128"/>
    </location>
</feature>
<dbReference type="PANTHER" id="PTHR30489">
    <property type="entry name" value="LIPOPROTEIN-RELEASING SYSTEM TRANSMEMBRANE PROTEIN LOLE"/>
    <property type="match status" value="1"/>
</dbReference>
<dbReference type="InterPro" id="IPR025857">
    <property type="entry name" value="MacB_PCD"/>
</dbReference>
<feature type="transmembrane region" description="Helical" evidence="1">
    <location>
        <begin position="21"/>
        <end position="54"/>
    </location>
</feature>